<reference evidence="2" key="1">
    <citation type="journal article" date="2022" name="bioRxiv">
        <title>Sequencing and chromosome-scale assembly of the giantPleurodeles waltlgenome.</title>
        <authorList>
            <person name="Brown T."/>
            <person name="Elewa A."/>
            <person name="Iarovenko S."/>
            <person name="Subramanian E."/>
            <person name="Araus A.J."/>
            <person name="Petzold A."/>
            <person name="Susuki M."/>
            <person name="Suzuki K.-i.T."/>
            <person name="Hayashi T."/>
            <person name="Toyoda A."/>
            <person name="Oliveira C."/>
            <person name="Osipova E."/>
            <person name="Leigh N.D."/>
            <person name="Simon A."/>
            <person name="Yun M.H."/>
        </authorList>
    </citation>
    <scope>NUCLEOTIDE SEQUENCE</scope>
    <source>
        <strain evidence="2">20211129_DDA</strain>
        <tissue evidence="2">Liver</tissue>
    </source>
</reference>
<evidence type="ECO:0000313" key="2">
    <source>
        <dbReference type="EMBL" id="KAJ1182725.1"/>
    </source>
</evidence>
<dbReference type="Proteomes" id="UP001066276">
    <property type="component" value="Chromosome 3_2"/>
</dbReference>
<feature type="chain" id="PRO_5043753743" description="Secreted protein" evidence="1">
    <location>
        <begin position="26"/>
        <end position="149"/>
    </location>
</feature>
<comment type="caution">
    <text evidence="2">The sequence shown here is derived from an EMBL/GenBank/DDBJ whole genome shotgun (WGS) entry which is preliminary data.</text>
</comment>
<keyword evidence="3" id="KW-1185">Reference proteome</keyword>
<evidence type="ECO:0000256" key="1">
    <source>
        <dbReference type="SAM" id="SignalP"/>
    </source>
</evidence>
<name>A0AAV7U0Z6_PLEWA</name>
<evidence type="ECO:0000313" key="3">
    <source>
        <dbReference type="Proteomes" id="UP001066276"/>
    </source>
</evidence>
<dbReference type="AlphaFoldDB" id="A0AAV7U0Z6"/>
<feature type="signal peptide" evidence="1">
    <location>
        <begin position="1"/>
        <end position="25"/>
    </location>
</feature>
<evidence type="ECO:0008006" key="4">
    <source>
        <dbReference type="Google" id="ProtNLM"/>
    </source>
</evidence>
<accession>A0AAV7U0Z6</accession>
<proteinExistence type="predicted"/>
<sequence>MQPLFQRTSLTALVLSLRWIWKNLGQYRGQQSRLCYCCIGAPVGTAGSRAGCVIAASGHRSVLREAEQVVIAASGHRSTLRAAEQVVLLLQRAQVGTEGSRVGCVIAATGHRSVLREAEQVVIAASGHRSVLRKAEQVVLLLHQGTGRY</sequence>
<protein>
    <recommendedName>
        <fullName evidence="4">Secreted protein</fullName>
    </recommendedName>
</protein>
<organism evidence="2 3">
    <name type="scientific">Pleurodeles waltl</name>
    <name type="common">Iberian ribbed newt</name>
    <dbReference type="NCBI Taxonomy" id="8319"/>
    <lineage>
        <taxon>Eukaryota</taxon>
        <taxon>Metazoa</taxon>
        <taxon>Chordata</taxon>
        <taxon>Craniata</taxon>
        <taxon>Vertebrata</taxon>
        <taxon>Euteleostomi</taxon>
        <taxon>Amphibia</taxon>
        <taxon>Batrachia</taxon>
        <taxon>Caudata</taxon>
        <taxon>Salamandroidea</taxon>
        <taxon>Salamandridae</taxon>
        <taxon>Pleurodelinae</taxon>
        <taxon>Pleurodeles</taxon>
    </lineage>
</organism>
<keyword evidence="1" id="KW-0732">Signal</keyword>
<gene>
    <name evidence="2" type="ORF">NDU88_007906</name>
</gene>
<dbReference type="EMBL" id="JANPWB010000006">
    <property type="protein sequence ID" value="KAJ1182725.1"/>
    <property type="molecule type" value="Genomic_DNA"/>
</dbReference>